<keyword evidence="3" id="KW-1185">Reference proteome</keyword>
<keyword evidence="1" id="KW-0812">Transmembrane</keyword>
<feature type="transmembrane region" description="Helical" evidence="1">
    <location>
        <begin position="180"/>
        <end position="198"/>
    </location>
</feature>
<feature type="transmembrane region" description="Helical" evidence="1">
    <location>
        <begin position="38"/>
        <end position="55"/>
    </location>
</feature>
<evidence type="ECO:0000256" key="1">
    <source>
        <dbReference type="SAM" id="Phobius"/>
    </source>
</evidence>
<dbReference type="Proteomes" id="UP001500064">
    <property type="component" value="Unassembled WGS sequence"/>
</dbReference>
<feature type="transmembrane region" description="Helical" evidence="1">
    <location>
        <begin position="76"/>
        <end position="93"/>
    </location>
</feature>
<comment type="caution">
    <text evidence="2">The sequence shown here is derived from an EMBL/GenBank/DDBJ whole genome shotgun (WGS) entry which is preliminary data.</text>
</comment>
<keyword evidence="1" id="KW-1133">Transmembrane helix</keyword>
<evidence type="ECO:0000313" key="2">
    <source>
        <dbReference type="EMBL" id="GAA1612852.1"/>
    </source>
</evidence>
<feature type="transmembrane region" description="Helical" evidence="1">
    <location>
        <begin position="12"/>
        <end position="32"/>
    </location>
</feature>
<gene>
    <name evidence="2" type="ORF">GCM10009733_006090</name>
</gene>
<feature type="transmembrane region" description="Helical" evidence="1">
    <location>
        <begin position="138"/>
        <end position="160"/>
    </location>
</feature>
<proteinExistence type="predicted"/>
<reference evidence="2 3" key="1">
    <citation type="journal article" date="2019" name="Int. J. Syst. Evol. Microbiol.">
        <title>The Global Catalogue of Microorganisms (GCM) 10K type strain sequencing project: providing services to taxonomists for standard genome sequencing and annotation.</title>
        <authorList>
            <consortium name="The Broad Institute Genomics Platform"/>
            <consortium name="The Broad Institute Genome Sequencing Center for Infectious Disease"/>
            <person name="Wu L."/>
            <person name="Ma J."/>
        </authorList>
    </citation>
    <scope>NUCLEOTIDE SEQUENCE [LARGE SCALE GENOMIC DNA]</scope>
    <source>
        <strain evidence="2 3">JCM 13929</strain>
    </source>
</reference>
<feature type="transmembrane region" description="Helical" evidence="1">
    <location>
        <begin position="99"/>
        <end position="117"/>
    </location>
</feature>
<organism evidence="2 3">
    <name type="scientific">Nonomuraea maheshkhaliensis</name>
    <dbReference type="NCBI Taxonomy" id="419590"/>
    <lineage>
        <taxon>Bacteria</taxon>
        <taxon>Bacillati</taxon>
        <taxon>Actinomycetota</taxon>
        <taxon>Actinomycetes</taxon>
        <taxon>Streptosporangiales</taxon>
        <taxon>Streptosporangiaceae</taxon>
        <taxon>Nonomuraea</taxon>
    </lineage>
</organism>
<keyword evidence="1" id="KW-0472">Membrane</keyword>
<accession>A0ABN2ER85</accession>
<dbReference type="EMBL" id="BAAAMU010000003">
    <property type="protein sequence ID" value="GAA1612852.1"/>
    <property type="molecule type" value="Genomic_DNA"/>
</dbReference>
<sequence length="199" mass="20401">MASSWSTLARLPSVPFPIVIAVMLPIAVGGHAAGSAGAAWGLVSGLFTGFVPHLLDRHAKRRRAPSTSTPPRPLTQIAGTTVSLLLGLVIVLAGHAPQPLVACSVVFFALMVAIVSIQRLCSWNISIHGASAGAATSISFLLWGPALGLLAVVLTLLIVMSRVRIHRSTSGLQGHEPLEAVSGALLGAALGGSIYVLLS</sequence>
<protein>
    <submittedName>
        <fullName evidence="2">Uncharacterized protein</fullName>
    </submittedName>
</protein>
<evidence type="ECO:0000313" key="3">
    <source>
        <dbReference type="Proteomes" id="UP001500064"/>
    </source>
</evidence>
<name>A0ABN2ER85_9ACTN</name>